<feature type="binding site" description="axial binding residue" evidence="5">
    <location>
        <position position="510"/>
    </location>
    <ligand>
        <name>heme</name>
        <dbReference type="ChEBI" id="CHEBI:30413"/>
    </ligand>
    <ligandPart>
        <name>Fe</name>
        <dbReference type="ChEBI" id="CHEBI:18248"/>
    </ligandPart>
</feature>
<keyword evidence="6" id="KW-0560">Oxidoreductase</keyword>
<dbReference type="InterPro" id="IPR050121">
    <property type="entry name" value="Cytochrome_P450_monoxygenase"/>
</dbReference>
<dbReference type="InterPro" id="IPR001128">
    <property type="entry name" value="Cyt_P450"/>
</dbReference>
<keyword evidence="8" id="KW-1185">Reference proteome</keyword>
<organism evidence="7 8">
    <name type="scientific">Bimuria novae-zelandiae CBS 107.79</name>
    <dbReference type="NCBI Taxonomy" id="1447943"/>
    <lineage>
        <taxon>Eukaryota</taxon>
        <taxon>Fungi</taxon>
        <taxon>Dikarya</taxon>
        <taxon>Ascomycota</taxon>
        <taxon>Pezizomycotina</taxon>
        <taxon>Dothideomycetes</taxon>
        <taxon>Pleosporomycetidae</taxon>
        <taxon>Pleosporales</taxon>
        <taxon>Massarineae</taxon>
        <taxon>Didymosphaeriaceae</taxon>
        <taxon>Bimuria</taxon>
    </lineage>
</organism>
<gene>
    <name evidence="7" type="ORF">BU23DRAFT_591687</name>
</gene>
<dbReference type="PROSITE" id="PS00086">
    <property type="entry name" value="CYTOCHROME_P450"/>
    <property type="match status" value="1"/>
</dbReference>
<evidence type="ECO:0000256" key="2">
    <source>
        <dbReference type="ARBA" id="ARBA00010617"/>
    </source>
</evidence>
<dbReference type="CDD" id="cd11070">
    <property type="entry name" value="CYP56-like"/>
    <property type="match status" value="1"/>
</dbReference>
<dbReference type="InterPro" id="IPR036396">
    <property type="entry name" value="Cyt_P450_sf"/>
</dbReference>
<sequence>MDRECRSNSVSSQSALSLPKTRVSAALGATAEIVSLSPARRIHIECAHAPSHVAQNYLVARKIGLPVRVIPIDPENPLWMVLDKRVFIPLFEKLPFGPGTFTRFNWRGWEFADKYRAHEEMGDVFIMVTPGKLWVHLCSPDALAEILKKDKDFPRPLEIFEMTKVFGDNLSTADGKSWNKHRKITSLAFNEHNNELVWSETIRQSRSAVNYWTSKGATASIADDARTISLHILSAAGFGKFYPFQASRGSIDTTTTSVAANYKESLQIILDNCVLLFVLGTAVIQKPWLPKKARELNAAVHSFRAYMTEVYEAEKKAFSEDKPAANNLMTQLVRASLGDDGLSETEIYGNIFVFNFAGHDTTAHTLAFTIYLLATDPAMQDWVFEELEHVLGERPADEWAYTTEYPKLKRTLAVLYETIRLYSPVPIAKSTGNSDKPLTVDGKTYIIPAKTLLIPNHIAVHTHPKYWGEDSLKFNPKRWIQSTSARIDDEVFVTPRKGSFIPWSDGVRNCPGKKFSQVEFVACMATLLKEHYVEPKVFDGEDMGQARRRVLKLVEEDTGQVLLLQMFHPERAPMVWKRRSSEKMVG</sequence>
<dbReference type="GO" id="GO:0020037">
    <property type="term" value="F:heme binding"/>
    <property type="evidence" value="ECO:0007669"/>
    <property type="project" value="InterPro"/>
</dbReference>
<dbReference type="GO" id="GO:0005506">
    <property type="term" value="F:iron ion binding"/>
    <property type="evidence" value="ECO:0007669"/>
    <property type="project" value="InterPro"/>
</dbReference>
<dbReference type="PRINTS" id="PR00463">
    <property type="entry name" value="EP450I"/>
</dbReference>
<accession>A0A6A5V2L9</accession>
<dbReference type="PANTHER" id="PTHR24305:SF166">
    <property type="entry name" value="CYTOCHROME P450 12A4, MITOCHONDRIAL-RELATED"/>
    <property type="match status" value="1"/>
</dbReference>
<protein>
    <submittedName>
        <fullName evidence="7">Putative cytochrome P450</fullName>
    </submittedName>
</protein>
<dbReference type="SUPFAM" id="SSF48264">
    <property type="entry name" value="Cytochrome P450"/>
    <property type="match status" value="1"/>
</dbReference>
<comment type="cofactor">
    <cofactor evidence="1 5">
        <name>heme</name>
        <dbReference type="ChEBI" id="CHEBI:30413"/>
    </cofactor>
</comment>
<dbReference type="Pfam" id="PF00067">
    <property type="entry name" value="p450"/>
    <property type="match status" value="1"/>
</dbReference>
<dbReference type="AlphaFoldDB" id="A0A6A5V2L9"/>
<evidence type="ECO:0000256" key="4">
    <source>
        <dbReference type="ARBA" id="ARBA00023004"/>
    </source>
</evidence>
<name>A0A6A5V2L9_9PLEO</name>
<evidence type="ECO:0000256" key="5">
    <source>
        <dbReference type="PIRSR" id="PIRSR602401-1"/>
    </source>
</evidence>
<dbReference type="InterPro" id="IPR002401">
    <property type="entry name" value="Cyt_P450_E_grp-I"/>
</dbReference>
<keyword evidence="5 6" id="KW-0349">Heme</keyword>
<evidence type="ECO:0000256" key="1">
    <source>
        <dbReference type="ARBA" id="ARBA00001971"/>
    </source>
</evidence>
<reference evidence="7" key="1">
    <citation type="journal article" date="2020" name="Stud. Mycol.">
        <title>101 Dothideomycetes genomes: a test case for predicting lifestyles and emergence of pathogens.</title>
        <authorList>
            <person name="Haridas S."/>
            <person name="Albert R."/>
            <person name="Binder M."/>
            <person name="Bloem J."/>
            <person name="Labutti K."/>
            <person name="Salamov A."/>
            <person name="Andreopoulos B."/>
            <person name="Baker S."/>
            <person name="Barry K."/>
            <person name="Bills G."/>
            <person name="Bluhm B."/>
            <person name="Cannon C."/>
            <person name="Castanera R."/>
            <person name="Culley D."/>
            <person name="Daum C."/>
            <person name="Ezra D."/>
            <person name="Gonzalez J."/>
            <person name="Henrissat B."/>
            <person name="Kuo A."/>
            <person name="Liang C."/>
            <person name="Lipzen A."/>
            <person name="Lutzoni F."/>
            <person name="Magnuson J."/>
            <person name="Mondo S."/>
            <person name="Nolan M."/>
            <person name="Ohm R."/>
            <person name="Pangilinan J."/>
            <person name="Park H.-J."/>
            <person name="Ramirez L."/>
            <person name="Alfaro M."/>
            <person name="Sun H."/>
            <person name="Tritt A."/>
            <person name="Yoshinaga Y."/>
            <person name="Zwiers L.-H."/>
            <person name="Turgeon B."/>
            <person name="Goodwin S."/>
            <person name="Spatafora J."/>
            <person name="Crous P."/>
            <person name="Grigoriev I."/>
        </authorList>
    </citation>
    <scope>NUCLEOTIDE SEQUENCE</scope>
    <source>
        <strain evidence="7">CBS 107.79</strain>
    </source>
</reference>
<evidence type="ECO:0000313" key="7">
    <source>
        <dbReference type="EMBL" id="KAF1969286.1"/>
    </source>
</evidence>
<dbReference type="GO" id="GO:0004497">
    <property type="term" value="F:monooxygenase activity"/>
    <property type="evidence" value="ECO:0007669"/>
    <property type="project" value="UniProtKB-KW"/>
</dbReference>
<evidence type="ECO:0000256" key="6">
    <source>
        <dbReference type="RuleBase" id="RU000461"/>
    </source>
</evidence>
<proteinExistence type="inferred from homology"/>
<dbReference type="InterPro" id="IPR017972">
    <property type="entry name" value="Cyt_P450_CS"/>
</dbReference>
<dbReference type="PRINTS" id="PR00385">
    <property type="entry name" value="P450"/>
</dbReference>
<keyword evidence="3 5" id="KW-0479">Metal-binding</keyword>
<evidence type="ECO:0000256" key="3">
    <source>
        <dbReference type="ARBA" id="ARBA00022723"/>
    </source>
</evidence>
<dbReference type="PANTHER" id="PTHR24305">
    <property type="entry name" value="CYTOCHROME P450"/>
    <property type="match status" value="1"/>
</dbReference>
<dbReference type="Proteomes" id="UP000800036">
    <property type="component" value="Unassembled WGS sequence"/>
</dbReference>
<evidence type="ECO:0000313" key="8">
    <source>
        <dbReference type="Proteomes" id="UP000800036"/>
    </source>
</evidence>
<dbReference type="EMBL" id="ML976711">
    <property type="protein sequence ID" value="KAF1969286.1"/>
    <property type="molecule type" value="Genomic_DNA"/>
</dbReference>
<dbReference type="GO" id="GO:0016705">
    <property type="term" value="F:oxidoreductase activity, acting on paired donors, with incorporation or reduction of molecular oxygen"/>
    <property type="evidence" value="ECO:0007669"/>
    <property type="project" value="InterPro"/>
</dbReference>
<keyword evidence="4 5" id="KW-0408">Iron</keyword>
<dbReference type="OrthoDB" id="1470350at2759"/>
<comment type="similarity">
    <text evidence="2 6">Belongs to the cytochrome P450 family.</text>
</comment>
<dbReference type="Gene3D" id="1.10.630.10">
    <property type="entry name" value="Cytochrome P450"/>
    <property type="match status" value="1"/>
</dbReference>
<keyword evidence="6" id="KW-0503">Monooxygenase</keyword>